<dbReference type="GO" id="GO:0070042">
    <property type="term" value="F:rRNA (uridine-N3-)-methyltransferase activity"/>
    <property type="evidence" value="ECO:0007669"/>
    <property type="project" value="TreeGrafter"/>
</dbReference>
<dbReference type="Gene3D" id="3.40.1280.10">
    <property type="match status" value="1"/>
</dbReference>
<dbReference type="InterPro" id="IPR046887">
    <property type="entry name" value="RsmE_PUA-like"/>
</dbReference>
<keyword evidence="7 12" id="KW-0489">Methyltransferase</keyword>
<evidence type="ECO:0000259" key="13">
    <source>
        <dbReference type="Pfam" id="PF04452"/>
    </source>
</evidence>
<evidence type="ECO:0000256" key="7">
    <source>
        <dbReference type="ARBA" id="ARBA00022603"/>
    </source>
</evidence>
<dbReference type="InterPro" id="IPR029028">
    <property type="entry name" value="Alpha/beta_knot_MTases"/>
</dbReference>
<comment type="function">
    <text evidence="10 12">Specifically methylates the N3 position of the uracil ring of uridine 1498 (m3U1498) in 16S rRNA. Acts on the fully assembled 30S ribosomal subunit.</text>
</comment>
<evidence type="ECO:0000256" key="5">
    <source>
        <dbReference type="ARBA" id="ARBA00022490"/>
    </source>
</evidence>
<dbReference type="Pfam" id="PF04452">
    <property type="entry name" value="Methyltrans_RNA"/>
    <property type="match status" value="1"/>
</dbReference>
<dbReference type="CDD" id="cd18084">
    <property type="entry name" value="RsmE-like"/>
    <property type="match status" value="1"/>
</dbReference>
<evidence type="ECO:0000256" key="10">
    <source>
        <dbReference type="ARBA" id="ARBA00025699"/>
    </source>
</evidence>
<evidence type="ECO:0000256" key="12">
    <source>
        <dbReference type="PIRNR" id="PIRNR015601"/>
    </source>
</evidence>
<dbReference type="Pfam" id="PF20260">
    <property type="entry name" value="PUA_4"/>
    <property type="match status" value="1"/>
</dbReference>
<protein>
    <recommendedName>
        <fullName evidence="4 12">Ribosomal RNA small subunit methyltransferase E</fullName>
        <ecNumber evidence="3 12">2.1.1.193</ecNumber>
    </recommendedName>
</protein>
<comment type="caution">
    <text evidence="15">The sequence shown here is derived from an EMBL/GenBank/DDBJ whole genome shotgun (WGS) entry which is preliminary data.</text>
</comment>
<dbReference type="InterPro" id="IPR046886">
    <property type="entry name" value="RsmE_MTase_dom"/>
</dbReference>
<dbReference type="NCBIfam" id="TIGR00046">
    <property type="entry name" value="RsmE family RNA methyltransferase"/>
    <property type="match status" value="1"/>
</dbReference>
<dbReference type="NCBIfam" id="NF008692">
    <property type="entry name" value="PRK11713.1-5"/>
    <property type="match status" value="1"/>
</dbReference>
<evidence type="ECO:0000313" key="16">
    <source>
        <dbReference type="Proteomes" id="UP000190140"/>
    </source>
</evidence>
<dbReference type="OrthoDB" id="9815641at2"/>
<feature type="domain" description="Ribosomal RNA small subunit methyltransferase E PUA-like" evidence="14">
    <location>
        <begin position="20"/>
        <end position="66"/>
    </location>
</feature>
<evidence type="ECO:0000259" key="14">
    <source>
        <dbReference type="Pfam" id="PF20260"/>
    </source>
</evidence>
<dbReference type="InterPro" id="IPR006700">
    <property type="entry name" value="RsmE"/>
</dbReference>
<reference evidence="15 16" key="1">
    <citation type="submission" date="2017-03" db="EMBL/GenBank/DDBJ databases">
        <title>Genome sequence of Clostridium thermoalcaliphilum DSM 7309.</title>
        <authorList>
            <person name="Poehlein A."/>
            <person name="Daniel R."/>
        </authorList>
    </citation>
    <scope>NUCLEOTIDE SEQUENCE [LARGE SCALE GENOMIC DNA]</scope>
    <source>
        <strain evidence="15 16">DSM 7309</strain>
    </source>
</reference>
<evidence type="ECO:0000256" key="11">
    <source>
        <dbReference type="ARBA" id="ARBA00047944"/>
    </source>
</evidence>
<dbReference type="InterPro" id="IPR015947">
    <property type="entry name" value="PUA-like_sf"/>
</dbReference>
<accession>A0A1V4I6J5</accession>
<evidence type="ECO:0000256" key="9">
    <source>
        <dbReference type="ARBA" id="ARBA00022691"/>
    </source>
</evidence>
<dbReference type="PANTHER" id="PTHR30027:SF3">
    <property type="entry name" value="16S RRNA (URACIL(1498)-N(3))-METHYLTRANSFERASE"/>
    <property type="match status" value="1"/>
</dbReference>
<evidence type="ECO:0000256" key="4">
    <source>
        <dbReference type="ARBA" id="ARBA00013673"/>
    </source>
</evidence>
<keyword evidence="16" id="KW-1185">Reference proteome</keyword>
<evidence type="ECO:0000256" key="8">
    <source>
        <dbReference type="ARBA" id="ARBA00022679"/>
    </source>
</evidence>
<dbReference type="PANTHER" id="PTHR30027">
    <property type="entry name" value="RIBOSOMAL RNA SMALL SUBUNIT METHYLTRANSFERASE E"/>
    <property type="match status" value="1"/>
</dbReference>
<evidence type="ECO:0000256" key="6">
    <source>
        <dbReference type="ARBA" id="ARBA00022552"/>
    </source>
</evidence>
<dbReference type="SUPFAM" id="SSF75217">
    <property type="entry name" value="alpha/beta knot"/>
    <property type="match status" value="1"/>
</dbReference>
<keyword evidence="6 12" id="KW-0698">rRNA processing</keyword>
<dbReference type="RefSeq" id="WP_079412388.1">
    <property type="nucleotide sequence ID" value="NZ_MZGW01000004.1"/>
</dbReference>
<proteinExistence type="inferred from homology"/>
<dbReference type="STRING" id="29349.CLOTH_13670"/>
<dbReference type="EMBL" id="MZGW01000004">
    <property type="protein sequence ID" value="OPJ55608.1"/>
    <property type="molecule type" value="Genomic_DNA"/>
</dbReference>
<comment type="similarity">
    <text evidence="2 12">Belongs to the RNA methyltransferase RsmE family.</text>
</comment>
<evidence type="ECO:0000256" key="3">
    <source>
        <dbReference type="ARBA" id="ARBA00012328"/>
    </source>
</evidence>
<comment type="subcellular location">
    <subcellularLocation>
        <location evidence="1 12">Cytoplasm</location>
    </subcellularLocation>
</comment>
<evidence type="ECO:0000256" key="2">
    <source>
        <dbReference type="ARBA" id="ARBA00005528"/>
    </source>
</evidence>
<dbReference type="SUPFAM" id="SSF88697">
    <property type="entry name" value="PUA domain-like"/>
    <property type="match status" value="1"/>
</dbReference>
<dbReference type="Proteomes" id="UP000190140">
    <property type="component" value="Unassembled WGS sequence"/>
</dbReference>
<gene>
    <name evidence="15" type="primary">rsmE</name>
    <name evidence="15" type="ORF">CLOTH_13670</name>
</gene>
<dbReference type="GO" id="GO:0005737">
    <property type="term" value="C:cytoplasm"/>
    <property type="evidence" value="ECO:0007669"/>
    <property type="project" value="UniProtKB-SubCell"/>
</dbReference>
<dbReference type="Gene3D" id="2.40.240.20">
    <property type="entry name" value="Hypothetical PUA domain-like, domain 1"/>
    <property type="match status" value="1"/>
</dbReference>
<feature type="domain" description="Ribosomal RNA small subunit methyltransferase E methyltransferase" evidence="13">
    <location>
        <begin position="75"/>
        <end position="239"/>
    </location>
</feature>
<evidence type="ECO:0000256" key="1">
    <source>
        <dbReference type="ARBA" id="ARBA00004496"/>
    </source>
</evidence>
<dbReference type="AlphaFoldDB" id="A0A1V4I6J5"/>
<dbReference type="EC" id="2.1.1.193" evidence="3 12"/>
<dbReference type="GO" id="GO:0070475">
    <property type="term" value="P:rRNA base methylation"/>
    <property type="evidence" value="ECO:0007669"/>
    <property type="project" value="TreeGrafter"/>
</dbReference>
<organism evidence="15 16">
    <name type="scientific">Alkalithermobacter paradoxus</name>
    <dbReference type="NCBI Taxonomy" id="29349"/>
    <lineage>
        <taxon>Bacteria</taxon>
        <taxon>Bacillati</taxon>
        <taxon>Bacillota</taxon>
        <taxon>Clostridia</taxon>
        <taxon>Peptostreptococcales</taxon>
        <taxon>Tepidibacteraceae</taxon>
        <taxon>Alkalithermobacter</taxon>
    </lineage>
</organism>
<keyword evidence="8 12" id="KW-0808">Transferase</keyword>
<dbReference type="PIRSF" id="PIRSF015601">
    <property type="entry name" value="MTase_slr0722"/>
    <property type="match status" value="1"/>
</dbReference>
<comment type="catalytic activity">
    <reaction evidence="11 12">
        <text>uridine(1498) in 16S rRNA + S-adenosyl-L-methionine = N(3)-methyluridine(1498) in 16S rRNA + S-adenosyl-L-homocysteine + H(+)</text>
        <dbReference type="Rhea" id="RHEA:42920"/>
        <dbReference type="Rhea" id="RHEA-COMP:10283"/>
        <dbReference type="Rhea" id="RHEA-COMP:10284"/>
        <dbReference type="ChEBI" id="CHEBI:15378"/>
        <dbReference type="ChEBI" id="CHEBI:57856"/>
        <dbReference type="ChEBI" id="CHEBI:59789"/>
        <dbReference type="ChEBI" id="CHEBI:65315"/>
        <dbReference type="ChEBI" id="CHEBI:74502"/>
        <dbReference type="EC" id="2.1.1.193"/>
    </reaction>
</comment>
<name>A0A1V4I6J5_9FIRM</name>
<evidence type="ECO:0000313" key="15">
    <source>
        <dbReference type="EMBL" id="OPJ55608.1"/>
    </source>
</evidence>
<keyword evidence="5 12" id="KW-0963">Cytoplasm</keyword>
<sequence length="250" mass="28219">MDRFFVDINNINIDNKTCIIEGEDVKHISKVLRCSVGDNLEICDKNNNEYICEITDIDKKNVFLKIVEKVDINRESKLKVKVYQGLPKGQKLDLIIQKLTEVGVSEIIPVVTKRSVAKIDDKKEDKKLERWERIIYEGAKQSKRGLIPKIKGPLTFKDALIDMKNNDINIVAYEKEDKLKLKDALKAQNINSIGIFVGPEGGFEEEEIDKLKESGVKCVGLGPRILRTETASIVLASIVMYELADLGGDE</sequence>
<keyword evidence="9 12" id="KW-0949">S-adenosyl-L-methionine</keyword>
<dbReference type="InterPro" id="IPR029026">
    <property type="entry name" value="tRNA_m1G_MTases_N"/>
</dbReference>